<keyword evidence="10 13" id="KW-1133">Transmembrane helix</keyword>
<dbReference type="SUPFAM" id="SSF47384">
    <property type="entry name" value="Homodimeric domain of signal transducing histidine kinase"/>
    <property type="match status" value="1"/>
</dbReference>
<feature type="transmembrane region" description="Helical" evidence="13">
    <location>
        <begin position="44"/>
        <end position="77"/>
    </location>
</feature>
<feature type="domain" description="Histidine kinase" evidence="14">
    <location>
        <begin position="248"/>
        <end position="466"/>
    </location>
</feature>
<evidence type="ECO:0000313" key="16">
    <source>
        <dbReference type="Proteomes" id="UP001431449"/>
    </source>
</evidence>
<sequence length="470" mass="50380">MHSFAADRSPSSRLLLVPLGITLLGIAAALLGERWLGLSEPSLVILLGVLLGASRSSTVPAVAAALVGFIAYNVLFIEPRYSLHIGSQAGWVTGLAFLLSALFAGRLASRLAQQVAALDEARQRAVARQALGRILLGADDEAAVMEAAHRVFADQLGVEARTVDAHGSPVAEGTETLPLPGPDGPIGFLALRDHDGGLPRLGRGQRALAEALAMDVAQALLRLQLARALNDQRVANETERLRSALLASVSHDLRSPLSGIIGAAGTLESYSEELGAEDRRSLLETIREEGERLDRYIQNLLDMTRLGHQTLPLKRDWIGVDELVGAVVARAHRQRPGAQVEIELEGGMPPIWVHAALIEQALFNILENAQSFSPPDEPVLVRAGLRRPDLLVIEVLDRGPGVPESERERIFDFFHSVERGDRGRQGTGLGLTICRGMVGAHGGEVTVHGREDGQGSCFRVSLPLLEEVPG</sequence>
<dbReference type="InterPro" id="IPR025201">
    <property type="entry name" value="KdpD_TM"/>
</dbReference>
<evidence type="ECO:0000256" key="8">
    <source>
        <dbReference type="ARBA" id="ARBA00022777"/>
    </source>
</evidence>
<dbReference type="InterPro" id="IPR038318">
    <property type="entry name" value="KdpD_sf"/>
</dbReference>
<evidence type="ECO:0000256" key="11">
    <source>
        <dbReference type="ARBA" id="ARBA00023012"/>
    </source>
</evidence>
<feature type="transmembrane region" description="Helical" evidence="13">
    <location>
        <begin position="12"/>
        <end position="32"/>
    </location>
</feature>
<protein>
    <recommendedName>
        <fullName evidence="3">histidine kinase</fullName>
        <ecNumber evidence="3">2.7.13.3</ecNumber>
    </recommendedName>
</protein>
<dbReference type="Pfam" id="PF00512">
    <property type="entry name" value="HisKA"/>
    <property type="match status" value="1"/>
</dbReference>
<keyword evidence="8" id="KW-0418">Kinase</keyword>
<comment type="caution">
    <text evidence="15">The sequence shown here is derived from an EMBL/GenBank/DDBJ whole genome shotgun (WGS) entry which is preliminary data.</text>
</comment>
<dbReference type="CDD" id="cd00075">
    <property type="entry name" value="HATPase"/>
    <property type="match status" value="1"/>
</dbReference>
<evidence type="ECO:0000256" key="9">
    <source>
        <dbReference type="ARBA" id="ARBA00022840"/>
    </source>
</evidence>
<dbReference type="SMART" id="SM00388">
    <property type="entry name" value="HisKA"/>
    <property type="match status" value="1"/>
</dbReference>
<keyword evidence="4" id="KW-0597">Phosphoprotein</keyword>
<keyword evidence="12 13" id="KW-0472">Membrane</keyword>
<evidence type="ECO:0000256" key="10">
    <source>
        <dbReference type="ARBA" id="ARBA00022989"/>
    </source>
</evidence>
<dbReference type="Gene3D" id="1.20.120.620">
    <property type="entry name" value="Backbone structure of the membrane domain of e. Coli histidine kinase receptor kdpd"/>
    <property type="match status" value="1"/>
</dbReference>
<dbReference type="Proteomes" id="UP001431449">
    <property type="component" value="Unassembled WGS sequence"/>
</dbReference>
<dbReference type="PANTHER" id="PTHR45569">
    <property type="entry name" value="SENSOR PROTEIN KDPD"/>
    <property type="match status" value="1"/>
</dbReference>
<dbReference type="Pfam" id="PF02518">
    <property type="entry name" value="HATPase_c"/>
    <property type="match status" value="1"/>
</dbReference>
<dbReference type="EC" id="2.7.13.3" evidence="3"/>
<keyword evidence="5" id="KW-0808">Transferase</keyword>
<evidence type="ECO:0000256" key="4">
    <source>
        <dbReference type="ARBA" id="ARBA00022553"/>
    </source>
</evidence>
<dbReference type="Gene3D" id="1.10.287.130">
    <property type="match status" value="1"/>
</dbReference>
<evidence type="ECO:0000256" key="2">
    <source>
        <dbReference type="ARBA" id="ARBA00004141"/>
    </source>
</evidence>
<dbReference type="EMBL" id="JALNMH010000009">
    <property type="protein sequence ID" value="MCK7594239.1"/>
    <property type="molecule type" value="Genomic_DNA"/>
</dbReference>
<feature type="transmembrane region" description="Helical" evidence="13">
    <location>
        <begin position="89"/>
        <end position="108"/>
    </location>
</feature>
<keyword evidence="6 13" id="KW-0812">Transmembrane</keyword>
<keyword evidence="7" id="KW-0547">Nucleotide-binding</keyword>
<dbReference type="CDD" id="cd00082">
    <property type="entry name" value="HisKA"/>
    <property type="match status" value="1"/>
</dbReference>
<reference evidence="15" key="1">
    <citation type="submission" date="2022-04" db="EMBL/GenBank/DDBJ databases">
        <title>Lysobacter sp. CAU 1642 isolated from sea sand.</title>
        <authorList>
            <person name="Kim W."/>
        </authorList>
    </citation>
    <scope>NUCLEOTIDE SEQUENCE</scope>
    <source>
        <strain evidence="15">CAU 1642</strain>
    </source>
</reference>
<dbReference type="SMART" id="SM00387">
    <property type="entry name" value="HATPase_c"/>
    <property type="match status" value="1"/>
</dbReference>
<dbReference type="InterPro" id="IPR036097">
    <property type="entry name" value="HisK_dim/P_sf"/>
</dbReference>
<organism evidence="15 16">
    <name type="scientific">Pseudomarimonas salicorniae</name>
    <dbReference type="NCBI Taxonomy" id="2933270"/>
    <lineage>
        <taxon>Bacteria</taxon>
        <taxon>Pseudomonadati</taxon>
        <taxon>Pseudomonadota</taxon>
        <taxon>Gammaproteobacteria</taxon>
        <taxon>Lysobacterales</taxon>
        <taxon>Lysobacteraceae</taxon>
        <taxon>Pseudomarimonas</taxon>
    </lineage>
</organism>
<comment type="subcellular location">
    <subcellularLocation>
        <location evidence="2">Membrane</location>
        <topology evidence="2">Multi-pass membrane protein</topology>
    </subcellularLocation>
</comment>
<dbReference type="PRINTS" id="PR00344">
    <property type="entry name" value="BCTRLSENSOR"/>
</dbReference>
<keyword evidence="9" id="KW-0067">ATP-binding</keyword>
<evidence type="ECO:0000256" key="6">
    <source>
        <dbReference type="ARBA" id="ARBA00022692"/>
    </source>
</evidence>
<dbReference type="PROSITE" id="PS50109">
    <property type="entry name" value="HIS_KIN"/>
    <property type="match status" value="1"/>
</dbReference>
<name>A0ABT0GJ55_9GAMM</name>
<evidence type="ECO:0000256" key="12">
    <source>
        <dbReference type="ARBA" id="ARBA00023136"/>
    </source>
</evidence>
<dbReference type="RefSeq" id="WP_248209290.1">
    <property type="nucleotide sequence ID" value="NZ_JALNMH010000009.1"/>
</dbReference>
<keyword evidence="16" id="KW-1185">Reference proteome</keyword>
<dbReference type="InterPro" id="IPR003661">
    <property type="entry name" value="HisK_dim/P_dom"/>
</dbReference>
<comment type="catalytic activity">
    <reaction evidence="1">
        <text>ATP + protein L-histidine = ADP + protein N-phospho-L-histidine.</text>
        <dbReference type="EC" id="2.7.13.3"/>
    </reaction>
</comment>
<evidence type="ECO:0000256" key="5">
    <source>
        <dbReference type="ARBA" id="ARBA00022679"/>
    </source>
</evidence>
<dbReference type="Gene3D" id="3.30.565.10">
    <property type="entry name" value="Histidine kinase-like ATPase, C-terminal domain"/>
    <property type="match status" value="1"/>
</dbReference>
<accession>A0ABT0GJ55</accession>
<dbReference type="InterPro" id="IPR036890">
    <property type="entry name" value="HATPase_C_sf"/>
</dbReference>
<evidence type="ECO:0000256" key="13">
    <source>
        <dbReference type="SAM" id="Phobius"/>
    </source>
</evidence>
<dbReference type="InterPro" id="IPR003594">
    <property type="entry name" value="HATPase_dom"/>
</dbReference>
<dbReference type="InterPro" id="IPR052023">
    <property type="entry name" value="Histidine_kinase_KdpD"/>
</dbReference>
<gene>
    <name evidence="15" type="ORF">M0G41_11215</name>
</gene>
<dbReference type="SUPFAM" id="SSF55874">
    <property type="entry name" value="ATPase domain of HSP90 chaperone/DNA topoisomerase II/histidine kinase"/>
    <property type="match status" value="1"/>
</dbReference>
<dbReference type="PANTHER" id="PTHR45569:SF1">
    <property type="entry name" value="SENSOR PROTEIN KDPD"/>
    <property type="match status" value="1"/>
</dbReference>
<evidence type="ECO:0000256" key="1">
    <source>
        <dbReference type="ARBA" id="ARBA00000085"/>
    </source>
</evidence>
<keyword evidence="11" id="KW-0902">Two-component regulatory system</keyword>
<dbReference type="InterPro" id="IPR004358">
    <property type="entry name" value="Sig_transdc_His_kin-like_C"/>
</dbReference>
<dbReference type="InterPro" id="IPR005467">
    <property type="entry name" value="His_kinase_dom"/>
</dbReference>
<evidence type="ECO:0000259" key="14">
    <source>
        <dbReference type="PROSITE" id="PS50109"/>
    </source>
</evidence>
<evidence type="ECO:0000256" key="7">
    <source>
        <dbReference type="ARBA" id="ARBA00022741"/>
    </source>
</evidence>
<evidence type="ECO:0000256" key="3">
    <source>
        <dbReference type="ARBA" id="ARBA00012438"/>
    </source>
</evidence>
<proteinExistence type="predicted"/>
<dbReference type="Pfam" id="PF13493">
    <property type="entry name" value="DUF4118"/>
    <property type="match status" value="1"/>
</dbReference>
<evidence type="ECO:0000313" key="15">
    <source>
        <dbReference type="EMBL" id="MCK7594239.1"/>
    </source>
</evidence>